<proteinExistence type="predicted"/>
<sequence length="75" mass="8471">DLTEGLRHASRSEDNSMHYGPLNFGGYETVSNTNTAMSYYCLTTVSHPCVSLTLRLSYTSDGRHLLRQRPQGLRH</sequence>
<evidence type="ECO:0000313" key="1">
    <source>
        <dbReference type="EMBL" id="MEQ2246884.1"/>
    </source>
</evidence>
<keyword evidence="2" id="KW-1185">Reference proteome</keyword>
<dbReference type="Proteomes" id="UP001482620">
    <property type="component" value="Unassembled WGS sequence"/>
</dbReference>
<organism evidence="1 2">
    <name type="scientific">Ilyodon furcidens</name>
    <name type="common">goldbreast splitfin</name>
    <dbReference type="NCBI Taxonomy" id="33524"/>
    <lineage>
        <taxon>Eukaryota</taxon>
        <taxon>Metazoa</taxon>
        <taxon>Chordata</taxon>
        <taxon>Craniata</taxon>
        <taxon>Vertebrata</taxon>
        <taxon>Euteleostomi</taxon>
        <taxon>Actinopterygii</taxon>
        <taxon>Neopterygii</taxon>
        <taxon>Teleostei</taxon>
        <taxon>Neoteleostei</taxon>
        <taxon>Acanthomorphata</taxon>
        <taxon>Ovalentaria</taxon>
        <taxon>Atherinomorphae</taxon>
        <taxon>Cyprinodontiformes</taxon>
        <taxon>Goodeidae</taxon>
        <taxon>Ilyodon</taxon>
    </lineage>
</organism>
<dbReference type="EMBL" id="JAHRIQ010081295">
    <property type="protein sequence ID" value="MEQ2246884.1"/>
    <property type="molecule type" value="Genomic_DNA"/>
</dbReference>
<comment type="caution">
    <text evidence="1">The sequence shown here is derived from an EMBL/GenBank/DDBJ whole genome shotgun (WGS) entry which is preliminary data.</text>
</comment>
<reference evidence="1 2" key="1">
    <citation type="submission" date="2021-06" db="EMBL/GenBank/DDBJ databases">
        <authorList>
            <person name="Palmer J.M."/>
        </authorList>
    </citation>
    <scope>NUCLEOTIDE SEQUENCE [LARGE SCALE GENOMIC DNA]</scope>
    <source>
        <strain evidence="2">if_2019</strain>
        <tissue evidence="1">Muscle</tissue>
    </source>
</reference>
<feature type="non-terminal residue" evidence="1">
    <location>
        <position position="1"/>
    </location>
</feature>
<name>A0ABV0UQA2_9TELE</name>
<protein>
    <submittedName>
        <fullName evidence="1">Uncharacterized protein</fullName>
    </submittedName>
</protein>
<accession>A0ABV0UQA2</accession>
<evidence type="ECO:0000313" key="2">
    <source>
        <dbReference type="Proteomes" id="UP001482620"/>
    </source>
</evidence>
<gene>
    <name evidence="1" type="ORF">ILYODFUR_003745</name>
</gene>